<accession>A0ABY7WE11</accession>
<dbReference type="Proteomes" id="UP001221558">
    <property type="component" value="Chromosome"/>
</dbReference>
<sequence>MVLTIRRSLFHFFCLLFVVALLSSCGARKKGTGVLRSPGASTSGKNEIPTDASDARNKAWSGSKMDNYASILGVSTKDLDNKALYHFIDDWMGSPHRLGGLEKSGIDCSAFVGILYRQVYGHDLPRTSRDMGDQVKRKYENKLREGDLIFFSFGGRNIDHVGVYLRNNKFVHVSTRKGVIISDMKDNWYYKYFVRCGTPKI</sequence>
<proteinExistence type="inferred from homology"/>
<dbReference type="PROSITE" id="PS51257">
    <property type="entry name" value="PROKAR_LIPOPROTEIN"/>
    <property type="match status" value="1"/>
</dbReference>
<dbReference type="SUPFAM" id="SSF54001">
    <property type="entry name" value="Cysteine proteinases"/>
    <property type="match status" value="1"/>
</dbReference>
<evidence type="ECO:0000256" key="4">
    <source>
        <dbReference type="ARBA" id="ARBA00022801"/>
    </source>
</evidence>
<dbReference type="InterPro" id="IPR052062">
    <property type="entry name" value="Murein_DD/LD_carboxypeptidase"/>
</dbReference>
<evidence type="ECO:0000256" key="5">
    <source>
        <dbReference type="ARBA" id="ARBA00022807"/>
    </source>
</evidence>
<evidence type="ECO:0000256" key="1">
    <source>
        <dbReference type="ARBA" id="ARBA00007074"/>
    </source>
</evidence>
<evidence type="ECO:0000256" key="3">
    <source>
        <dbReference type="ARBA" id="ARBA00022729"/>
    </source>
</evidence>
<keyword evidence="5" id="KW-0788">Thiol protease</keyword>
<organism evidence="8 9">
    <name type="scientific">Sphingobacterium oryzagri</name>
    <dbReference type="NCBI Taxonomy" id="3025669"/>
    <lineage>
        <taxon>Bacteria</taxon>
        <taxon>Pseudomonadati</taxon>
        <taxon>Bacteroidota</taxon>
        <taxon>Sphingobacteriia</taxon>
        <taxon>Sphingobacteriales</taxon>
        <taxon>Sphingobacteriaceae</taxon>
        <taxon>Sphingobacterium</taxon>
    </lineage>
</organism>
<keyword evidence="3" id="KW-0732">Signal</keyword>
<comment type="similarity">
    <text evidence="1">Belongs to the peptidase C40 family.</text>
</comment>
<dbReference type="PANTHER" id="PTHR47360:SF1">
    <property type="entry name" value="ENDOPEPTIDASE NLPC-RELATED"/>
    <property type="match status" value="1"/>
</dbReference>
<feature type="region of interest" description="Disordered" evidence="6">
    <location>
        <begin position="31"/>
        <end position="56"/>
    </location>
</feature>
<dbReference type="RefSeq" id="WP_274266613.1">
    <property type="nucleotide sequence ID" value="NZ_CP117880.1"/>
</dbReference>
<dbReference type="Gene3D" id="3.90.1720.10">
    <property type="entry name" value="endopeptidase domain like (from Nostoc punctiforme)"/>
    <property type="match status" value="1"/>
</dbReference>
<keyword evidence="4" id="KW-0378">Hydrolase</keyword>
<evidence type="ECO:0000313" key="9">
    <source>
        <dbReference type="Proteomes" id="UP001221558"/>
    </source>
</evidence>
<dbReference type="Pfam" id="PF00877">
    <property type="entry name" value="NLPC_P60"/>
    <property type="match status" value="1"/>
</dbReference>
<evidence type="ECO:0000256" key="2">
    <source>
        <dbReference type="ARBA" id="ARBA00022670"/>
    </source>
</evidence>
<name>A0ABY7WE11_9SPHI</name>
<evidence type="ECO:0000313" key="8">
    <source>
        <dbReference type="EMBL" id="WDF67882.1"/>
    </source>
</evidence>
<evidence type="ECO:0000259" key="7">
    <source>
        <dbReference type="PROSITE" id="PS51935"/>
    </source>
</evidence>
<gene>
    <name evidence="8" type="ORF">PQ465_16460</name>
</gene>
<evidence type="ECO:0000256" key="6">
    <source>
        <dbReference type="SAM" id="MobiDB-lite"/>
    </source>
</evidence>
<keyword evidence="2" id="KW-0645">Protease</keyword>
<feature type="domain" description="NlpC/P60" evidence="7">
    <location>
        <begin position="78"/>
        <end position="201"/>
    </location>
</feature>
<protein>
    <submittedName>
        <fullName evidence="8">NlpC/P60 family protein</fullName>
    </submittedName>
</protein>
<dbReference type="EMBL" id="CP117880">
    <property type="protein sequence ID" value="WDF67882.1"/>
    <property type="molecule type" value="Genomic_DNA"/>
</dbReference>
<reference evidence="8 9" key="1">
    <citation type="submission" date="2023-02" db="EMBL/GenBank/DDBJ databases">
        <title>Genome sequence of Sphingobacterium sp. KACC 22765.</title>
        <authorList>
            <person name="Kim S."/>
            <person name="Heo J."/>
            <person name="Kwon S.-W."/>
        </authorList>
    </citation>
    <scope>NUCLEOTIDE SEQUENCE [LARGE SCALE GENOMIC DNA]</scope>
    <source>
        <strain evidence="8 9">KACC 22765</strain>
    </source>
</reference>
<dbReference type="InterPro" id="IPR038765">
    <property type="entry name" value="Papain-like_cys_pep_sf"/>
</dbReference>
<dbReference type="PROSITE" id="PS51935">
    <property type="entry name" value="NLPC_P60"/>
    <property type="match status" value="1"/>
</dbReference>
<dbReference type="InterPro" id="IPR000064">
    <property type="entry name" value="NLP_P60_dom"/>
</dbReference>
<dbReference type="PANTHER" id="PTHR47360">
    <property type="entry name" value="MUREIN DD-ENDOPEPTIDASE MEPS/MUREIN LD-CARBOXYPEPTIDASE"/>
    <property type="match status" value="1"/>
</dbReference>
<keyword evidence="9" id="KW-1185">Reference proteome</keyword>